<feature type="compositionally biased region" description="Basic and acidic residues" evidence="3">
    <location>
        <begin position="444"/>
        <end position="456"/>
    </location>
</feature>
<dbReference type="RefSeq" id="XP_015234389.1">
    <property type="nucleotide sequence ID" value="XM_015378903.1"/>
</dbReference>
<dbReference type="FunFam" id="2.40.50.40:FF:000022">
    <property type="entry name" value="M-phase phosphoprotein 8"/>
    <property type="match status" value="1"/>
</dbReference>
<reference evidence="5" key="2">
    <citation type="submission" date="2025-09" db="UniProtKB">
        <authorList>
            <consortium name="Ensembl"/>
        </authorList>
    </citation>
    <scope>IDENTIFICATION</scope>
</reference>
<sequence>MAAEADKVEPAESEQDEEEDVYEVERIIDMRVEEGEVLYRVRWKNYCSDDDTWEPEAHLEDCHEVLLAFKRHQAELKSKKEPEPKKIVQKLLPTKSDVFDADSESDSDKDRPAEAPIKKKKKKKKIREEDDDEPLPKEKKKKKKEKRKDDLKPLPAPETDDDEEAAPPSPPKEKKAEAKKRFVDSDEEDEPIVSKKQKKEKPKEGGKHKKDKGEEDKKKKVKKQRKMETSEDEETAPMEEDLSEGPSESQMDDSASAETVTKPAEKSSVEDKVKQKKGKWEVKLQGIIFDKKIKKPEGNQKESSLPKPKSQSSKSKEDSALQSDSSDSSTLIKKPKSKSTDGTPPTQKAPSSSTSSSSSSSSSTVVATNKAKEEEGNKEEALGQKDASGSTNLFEKFLLNCEAKDRAPRRPPAVAEKSSSKPTKLIGKIEKISKPAKESPSQKPELEKTERTKQSDVPKPSQSYGFSLDSDEREDESTGKARPADDSRERKEKVEEAQRPSWERRTSADDRRKRREDSEPRLFISCDENQEPPESNDKSEKGQATLSLGMDLNLDWMTLDNFQKHLNGEDEILSGPPLSPSELRDAVKSGDYMAVKLALNSKEDYNLEQEASTIDETRSYEGERNLNEERNSCGTKRLTSINETKRKEGIPAAAKGNNPQETDGPQNDKVCSSQTRKNDKRVTVKRRKKRMWFGGKKNGSARRFCNRSSVRQKIQGEEEKTSPEPNDALSTQKTLNVVKLDTNKHTEEMVKQVKDGTEQKHKTNKIKTANQGNDPGEKMDDSMLENPDGLDQVHPKSDTDELIEMRCLRRRKPPVIKLPTRSSLRTRKKVLETKPINKVKEKKESYKKHLCVHCKCYFTQIARHLENKHADEPDVAHAMHFPKGSKVRQTLLDQIREKGNENNCDATKSGEEEIVTKNQSKKPATSVRDFLPCKHCFAFYRKSDLWRHERTCNTRKDQKFAENTKRLTGCSPVSDMLPMSEFLTGSCKEIIQIMHQDEISRHIQLDPLICKYGNTLSAKYDHDKSQFAYIGQKMRELGRFVLAVNELDKTVKYLHEICLPSRFELAVEGVKKVGGFNPASSKFKTVSLVSKIGYSLKRAAEIAFGESRMAEDSETESELKKFIELLDTEWNKCFSHKALAGSIKQEPKKVDVDKSSVIEDLMKLHRFITGEEEEARKELKENASLSTWKKLGEATLANVCLFNRGRVGNIGRLLLKTYTQRTSGGTCTLSADQVRKSTKLEMELSSSFTRLELEGQYGRNMLVLLTDRMVSSIDLLIQNREKAGVSKTNPYLFARSEGPSFIRGLDCFRRAAVECGVQNPEALLSSSVREQIATCWQLMSLGELELDHVAKLLGRTSEECYGLSQNATLLEEIGKQLLKVDKTSRPSTTKDGTRQKPLIKRRPWSEMEQIAVKRYLNEFITRMKVPGKKACNACIAAEPDLAGRSWTDVKNYVHNTLQTLRRRSNQQRSDGNKDSGNAKSPKAPDPTEKMEMEETSVCTMTTVNPDHLQESSLHCCMTMPPATNIREPSPFSQDMTVGYSPFCSSTTNMVHTNTPFTSDFTPLNATDTQVVPTFTPHHTTNPLSPVYTSDNNHSLSMSSFYAQNTTSMLHSSLYTPLETTNSPLIPSYTHYNTPPTSMVPTYTQLNTLSSPMISAFSTLNDRSRPVMSSFTPLDHSSTSPYHSSPPRIHATAQVVPSIHEYGVSESASVVQESQPLSSAKKKAPLGGKPQKRNKRLWSEEEQAAVRRQFGDFSQLVKVPGKKECDRCLAAEPALSTRTWREVKYFVHNSIQSLKRRGHAVASKHDRPPEPETQTSSSDWDGPVYLSL</sequence>
<dbReference type="SUPFAM" id="SSF54160">
    <property type="entry name" value="Chromo domain-like"/>
    <property type="match status" value="1"/>
</dbReference>
<feature type="compositionally biased region" description="Polar residues" evidence="3">
    <location>
        <begin position="1466"/>
        <end position="1478"/>
    </location>
</feature>
<dbReference type="Ensembl" id="ENSCVAT00000022249.1">
    <property type="protein sequence ID" value="ENSCVAP00000014434.1"/>
    <property type="gene ID" value="ENSCVAG00000017149.1"/>
</dbReference>
<feature type="compositionally biased region" description="Basic and acidic residues" evidence="3">
    <location>
        <begin position="476"/>
        <end position="520"/>
    </location>
</feature>
<feature type="compositionally biased region" description="Acidic residues" evidence="3">
    <location>
        <begin position="11"/>
        <end position="22"/>
    </location>
</feature>
<keyword evidence="6" id="KW-1185">Reference proteome</keyword>
<dbReference type="PANTHER" id="PTHR33480">
    <property type="entry name" value="SET DOMAIN-CONTAINING PROTEIN-RELATED"/>
    <property type="match status" value="1"/>
</dbReference>
<dbReference type="InterPro" id="IPR023779">
    <property type="entry name" value="Chromodomain_CS"/>
</dbReference>
<dbReference type="STRING" id="28743.ENSCVAP00000014434"/>
<feature type="compositionally biased region" description="Basic residues" evidence="3">
    <location>
        <begin position="1719"/>
        <end position="1735"/>
    </location>
</feature>
<keyword evidence="2" id="KW-0539">Nucleus</keyword>
<dbReference type="CDD" id="cd18633">
    <property type="entry name" value="CD_MMP8"/>
    <property type="match status" value="1"/>
</dbReference>
<feature type="region of interest" description="Disordered" evidence="3">
    <location>
        <begin position="75"/>
        <end position="546"/>
    </location>
</feature>
<dbReference type="Proteomes" id="UP000265020">
    <property type="component" value="Unassembled WGS sequence"/>
</dbReference>
<feature type="compositionally biased region" description="Low complexity" evidence="3">
    <location>
        <begin position="301"/>
        <end position="313"/>
    </location>
</feature>
<feature type="compositionally biased region" description="Basic and acidic residues" evidence="3">
    <location>
        <begin position="106"/>
        <end position="117"/>
    </location>
</feature>
<evidence type="ECO:0000313" key="6">
    <source>
        <dbReference type="Proteomes" id="UP000265020"/>
    </source>
</evidence>
<dbReference type="CTD" id="54737"/>
<feature type="region of interest" description="Disordered" evidence="3">
    <location>
        <begin position="1457"/>
        <end position="1492"/>
    </location>
</feature>
<evidence type="ECO:0000256" key="2">
    <source>
        <dbReference type="ARBA" id="ARBA00023242"/>
    </source>
</evidence>
<feature type="region of interest" description="Disordered" evidence="3">
    <location>
        <begin position="1"/>
        <end position="22"/>
    </location>
</feature>
<feature type="compositionally biased region" description="Basic and acidic residues" evidence="3">
    <location>
        <begin position="263"/>
        <end position="282"/>
    </location>
</feature>
<evidence type="ECO:0000259" key="4">
    <source>
        <dbReference type="PROSITE" id="PS50013"/>
    </source>
</evidence>
<dbReference type="OrthoDB" id="5376140at2759"/>
<feature type="compositionally biased region" description="Basic and acidic residues" evidence="3">
    <location>
        <begin position="615"/>
        <end position="631"/>
    </location>
</feature>
<feature type="region of interest" description="Disordered" evidence="3">
    <location>
        <begin position="1709"/>
        <end position="1735"/>
    </location>
</feature>
<dbReference type="PROSITE" id="PS50013">
    <property type="entry name" value="CHROMO_2"/>
    <property type="match status" value="1"/>
</dbReference>
<dbReference type="Gene3D" id="2.40.50.40">
    <property type="match status" value="1"/>
</dbReference>
<evidence type="ECO:0000256" key="1">
    <source>
        <dbReference type="ARBA" id="ARBA00004123"/>
    </source>
</evidence>
<dbReference type="KEGG" id="cvg:107087364"/>
<accession>A0A3Q2D7M2</accession>
<feature type="region of interest" description="Disordered" evidence="3">
    <location>
        <begin position="1792"/>
        <end position="1827"/>
    </location>
</feature>
<dbReference type="InterPro" id="IPR016197">
    <property type="entry name" value="Chromo-like_dom_sf"/>
</dbReference>
<dbReference type="Pfam" id="PF00385">
    <property type="entry name" value="Chromo"/>
    <property type="match status" value="1"/>
</dbReference>
<feature type="compositionally biased region" description="Polar residues" evidence="3">
    <location>
        <begin position="246"/>
        <end position="259"/>
    </location>
</feature>
<feature type="compositionally biased region" description="Polar residues" evidence="3">
    <location>
        <begin position="340"/>
        <end position="350"/>
    </location>
</feature>
<feature type="region of interest" description="Disordered" evidence="3">
    <location>
        <begin position="608"/>
        <end position="728"/>
    </location>
</feature>
<dbReference type="InterPro" id="IPR000953">
    <property type="entry name" value="Chromo/chromo_shadow_dom"/>
</dbReference>
<name>A0A3Q2D7M2_CYPVA</name>
<reference evidence="5" key="1">
    <citation type="submission" date="2025-08" db="UniProtKB">
        <authorList>
            <consortium name="Ensembl"/>
        </authorList>
    </citation>
    <scope>IDENTIFICATION</scope>
</reference>
<evidence type="ECO:0000313" key="5">
    <source>
        <dbReference type="Ensembl" id="ENSCVAP00000014434.1"/>
    </source>
</evidence>
<feature type="compositionally biased region" description="Basic and acidic residues" evidence="3">
    <location>
        <begin position="289"/>
        <end position="300"/>
    </location>
</feature>
<feature type="region of interest" description="Disordered" evidence="3">
    <location>
        <begin position="1381"/>
        <end position="1401"/>
    </location>
</feature>
<feature type="compositionally biased region" description="Low complexity" evidence="3">
    <location>
        <begin position="351"/>
        <end position="364"/>
    </location>
</feature>
<organism evidence="5 6">
    <name type="scientific">Cyprinodon variegatus</name>
    <name type="common">Sheepshead minnow</name>
    <dbReference type="NCBI Taxonomy" id="28743"/>
    <lineage>
        <taxon>Eukaryota</taxon>
        <taxon>Metazoa</taxon>
        <taxon>Chordata</taxon>
        <taxon>Craniata</taxon>
        <taxon>Vertebrata</taxon>
        <taxon>Euteleostomi</taxon>
        <taxon>Actinopterygii</taxon>
        <taxon>Neopterygii</taxon>
        <taxon>Teleostei</taxon>
        <taxon>Neoteleostei</taxon>
        <taxon>Acanthomorphata</taxon>
        <taxon>Ovalentaria</taxon>
        <taxon>Atherinomorphae</taxon>
        <taxon>Cyprinodontiformes</taxon>
        <taxon>Cyprinodontidae</taxon>
        <taxon>Cyprinodon</taxon>
    </lineage>
</organism>
<dbReference type="PANTHER" id="PTHR33480:SF5">
    <property type="entry name" value="SI:DKEY-51D8.9"/>
    <property type="match status" value="1"/>
</dbReference>
<feature type="compositionally biased region" description="Basic and acidic residues" evidence="3">
    <location>
        <begin position="201"/>
        <end position="218"/>
    </location>
</feature>
<dbReference type="GeneID" id="107087364"/>
<feature type="domain" description="Chromo" evidence="4">
    <location>
        <begin position="22"/>
        <end position="81"/>
    </location>
</feature>
<feature type="region of interest" description="Disordered" evidence="3">
    <location>
        <begin position="753"/>
        <end position="779"/>
    </location>
</feature>
<dbReference type="PROSITE" id="PS00598">
    <property type="entry name" value="CHROMO_1"/>
    <property type="match status" value="1"/>
</dbReference>
<dbReference type="SMART" id="SM00298">
    <property type="entry name" value="CHROMO"/>
    <property type="match status" value="1"/>
</dbReference>
<dbReference type="InterPro" id="IPR023780">
    <property type="entry name" value="Chromo_domain"/>
</dbReference>
<protein>
    <submittedName>
        <fullName evidence="5">M-phase phosphoprotein 8</fullName>
    </submittedName>
</protein>
<feature type="compositionally biased region" description="Basic and acidic residues" evidence="3">
    <location>
        <begin position="1"/>
        <end position="10"/>
    </location>
</feature>
<feature type="compositionally biased region" description="Basic and acidic residues" evidence="3">
    <location>
        <begin position="370"/>
        <end position="383"/>
    </location>
</feature>
<dbReference type="GO" id="GO:0005634">
    <property type="term" value="C:nucleus"/>
    <property type="evidence" value="ECO:0007669"/>
    <property type="project" value="UniProtKB-SubCell"/>
</dbReference>
<evidence type="ECO:0000256" key="3">
    <source>
        <dbReference type="SAM" id="MobiDB-lite"/>
    </source>
</evidence>
<feature type="compositionally biased region" description="Basic and acidic residues" evidence="3">
    <location>
        <begin position="75"/>
        <end position="86"/>
    </location>
</feature>
<feature type="compositionally biased region" description="Basic and acidic residues" evidence="3">
    <location>
        <begin position="171"/>
        <end position="184"/>
    </location>
</feature>
<dbReference type="GeneTree" id="ENSGT00940000165604"/>
<feature type="compositionally biased region" description="Acidic residues" evidence="3">
    <location>
        <begin position="230"/>
        <end position="243"/>
    </location>
</feature>
<feature type="compositionally biased region" description="Polar residues" evidence="3">
    <location>
        <begin position="657"/>
        <end position="674"/>
    </location>
</feature>
<feature type="compositionally biased region" description="Polar residues" evidence="3">
    <location>
        <begin position="632"/>
        <end position="642"/>
    </location>
</feature>
<feature type="compositionally biased region" description="Basic and acidic residues" evidence="3">
    <location>
        <begin position="427"/>
        <end position="437"/>
    </location>
</feature>
<proteinExistence type="predicted"/>
<comment type="subcellular location">
    <subcellularLocation>
        <location evidence="1">Nucleus</location>
    </subcellularLocation>
</comment>